<dbReference type="EMBL" id="CP036298">
    <property type="protein sequence ID" value="QDV26703.1"/>
    <property type="molecule type" value="Genomic_DNA"/>
</dbReference>
<dbReference type="Pfam" id="PF05698">
    <property type="entry name" value="Trigger_C"/>
    <property type="match status" value="1"/>
</dbReference>
<evidence type="ECO:0000313" key="13">
    <source>
        <dbReference type="EMBL" id="QDV26703.1"/>
    </source>
</evidence>
<feature type="region of interest" description="Disordered" evidence="10">
    <location>
        <begin position="477"/>
        <end position="499"/>
    </location>
</feature>
<dbReference type="GO" id="GO:0015031">
    <property type="term" value="P:protein transport"/>
    <property type="evidence" value="ECO:0007669"/>
    <property type="project" value="UniProtKB-UniRule"/>
</dbReference>
<dbReference type="SUPFAM" id="SSF54534">
    <property type="entry name" value="FKBP-like"/>
    <property type="match status" value="1"/>
</dbReference>
<dbReference type="GO" id="GO:0051301">
    <property type="term" value="P:cell division"/>
    <property type="evidence" value="ECO:0007669"/>
    <property type="project" value="UniProtKB-KW"/>
</dbReference>
<evidence type="ECO:0000256" key="5">
    <source>
        <dbReference type="ARBA" id="ARBA00023110"/>
    </source>
</evidence>
<accession>A0A518GDN7</accession>
<dbReference type="InterPro" id="IPR008881">
    <property type="entry name" value="Trigger_fac_ribosome-bd_bac"/>
</dbReference>
<dbReference type="Gene3D" id="3.10.50.40">
    <property type="match status" value="1"/>
</dbReference>
<dbReference type="OrthoDB" id="9767721at2"/>
<comment type="subcellular location">
    <subcellularLocation>
        <location evidence="9">Cytoplasm</location>
    </subcellularLocation>
    <text evidence="9">About half TF is bound to the ribosome near the polypeptide exit tunnel while the other half is free in the cytoplasm.</text>
</comment>
<dbReference type="InterPro" id="IPR046357">
    <property type="entry name" value="PPIase_dom_sf"/>
</dbReference>
<dbReference type="InterPro" id="IPR036611">
    <property type="entry name" value="Trigger_fac_ribosome-bd_sf"/>
</dbReference>
<comment type="similarity">
    <text evidence="2 9">Belongs to the FKBP-type PPIase family. Tig subfamily.</text>
</comment>
<dbReference type="Gene3D" id="1.10.3120.10">
    <property type="entry name" value="Trigger factor, C-terminal domain"/>
    <property type="match status" value="1"/>
</dbReference>
<dbReference type="Proteomes" id="UP000318017">
    <property type="component" value="Chromosome"/>
</dbReference>
<gene>
    <name evidence="9 13" type="primary">tig</name>
    <name evidence="13" type="ORF">Q31a_50800</name>
</gene>
<dbReference type="GO" id="GO:0003755">
    <property type="term" value="F:peptidyl-prolyl cis-trans isomerase activity"/>
    <property type="evidence" value="ECO:0007669"/>
    <property type="project" value="UniProtKB-UniRule"/>
</dbReference>
<evidence type="ECO:0000256" key="9">
    <source>
        <dbReference type="HAMAP-Rule" id="MF_00303"/>
    </source>
</evidence>
<reference evidence="13 14" key="1">
    <citation type="submission" date="2019-02" db="EMBL/GenBank/DDBJ databases">
        <title>Deep-cultivation of Planctomycetes and their phenomic and genomic characterization uncovers novel biology.</title>
        <authorList>
            <person name="Wiegand S."/>
            <person name="Jogler M."/>
            <person name="Boedeker C."/>
            <person name="Pinto D."/>
            <person name="Vollmers J."/>
            <person name="Rivas-Marin E."/>
            <person name="Kohn T."/>
            <person name="Peeters S.H."/>
            <person name="Heuer A."/>
            <person name="Rast P."/>
            <person name="Oberbeckmann S."/>
            <person name="Bunk B."/>
            <person name="Jeske O."/>
            <person name="Meyerdierks A."/>
            <person name="Storesund J.E."/>
            <person name="Kallscheuer N."/>
            <person name="Luecker S."/>
            <person name="Lage O.M."/>
            <person name="Pohl T."/>
            <person name="Merkel B.J."/>
            <person name="Hornburger P."/>
            <person name="Mueller R.-W."/>
            <person name="Bruemmer F."/>
            <person name="Labrenz M."/>
            <person name="Spormann A.M."/>
            <person name="Op den Camp H."/>
            <person name="Overmann J."/>
            <person name="Amann R."/>
            <person name="Jetten M.S.M."/>
            <person name="Mascher T."/>
            <person name="Medema M.H."/>
            <person name="Devos D.P."/>
            <person name="Kaster A.-K."/>
            <person name="Ovreas L."/>
            <person name="Rohde M."/>
            <person name="Galperin M.Y."/>
            <person name="Jogler C."/>
        </authorList>
    </citation>
    <scope>NUCLEOTIDE SEQUENCE [LARGE SCALE GENOMIC DNA]</scope>
    <source>
        <strain evidence="13 14">Q31a</strain>
    </source>
</reference>
<keyword evidence="9" id="KW-0132">Cell division</keyword>
<evidence type="ECO:0000256" key="7">
    <source>
        <dbReference type="ARBA" id="ARBA00023235"/>
    </source>
</evidence>
<dbReference type="Gene3D" id="3.30.70.1050">
    <property type="entry name" value="Trigger factor ribosome-binding domain"/>
    <property type="match status" value="1"/>
</dbReference>
<keyword evidence="9" id="KW-0963">Cytoplasm</keyword>
<dbReference type="Pfam" id="PF05697">
    <property type="entry name" value="Trigger_N"/>
    <property type="match status" value="1"/>
</dbReference>
<dbReference type="KEGG" id="ahel:Q31a_50800"/>
<comment type="catalytic activity">
    <reaction evidence="1 9">
        <text>[protein]-peptidylproline (omega=180) = [protein]-peptidylproline (omega=0)</text>
        <dbReference type="Rhea" id="RHEA:16237"/>
        <dbReference type="Rhea" id="RHEA-COMP:10747"/>
        <dbReference type="Rhea" id="RHEA-COMP:10748"/>
        <dbReference type="ChEBI" id="CHEBI:83833"/>
        <dbReference type="ChEBI" id="CHEBI:83834"/>
        <dbReference type="EC" id="5.2.1.8"/>
    </reaction>
</comment>
<feature type="domain" description="Trigger factor C-terminal" evidence="12">
    <location>
        <begin position="288"/>
        <end position="438"/>
    </location>
</feature>
<keyword evidence="7 9" id="KW-0413">Isomerase</keyword>
<dbReference type="GO" id="GO:0005737">
    <property type="term" value="C:cytoplasm"/>
    <property type="evidence" value="ECO:0007669"/>
    <property type="project" value="UniProtKB-SubCell"/>
</dbReference>
<organism evidence="13 14">
    <name type="scientific">Aureliella helgolandensis</name>
    <dbReference type="NCBI Taxonomy" id="2527968"/>
    <lineage>
        <taxon>Bacteria</taxon>
        <taxon>Pseudomonadati</taxon>
        <taxon>Planctomycetota</taxon>
        <taxon>Planctomycetia</taxon>
        <taxon>Pirellulales</taxon>
        <taxon>Pirellulaceae</taxon>
        <taxon>Aureliella</taxon>
    </lineage>
</organism>
<evidence type="ECO:0000313" key="14">
    <source>
        <dbReference type="Proteomes" id="UP000318017"/>
    </source>
</evidence>
<dbReference type="RefSeq" id="WP_145082993.1">
    <property type="nucleotide sequence ID" value="NZ_CP036298.1"/>
</dbReference>
<comment type="function">
    <text evidence="9">Involved in protein export. Acts as a chaperone by maintaining the newly synthesized protein in an open conformation. Functions as a peptidyl-prolyl cis-trans isomerase.</text>
</comment>
<dbReference type="AlphaFoldDB" id="A0A518GDN7"/>
<evidence type="ECO:0000256" key="3">
    <source>
        <dbReference type="ARBA" id="ARBA00013194"/>
    </source>
</evidence>
<keyword evidence="14" id="KW-1185">Reference proteome</keyword>
<dbReference type="SUPFAM" id="SSF102735">
    <property type="entry name" value="Trigger factor ribosome-binding domain"/>
    <property type="match status" value="1"/>
</dbReference>
<keyword evidence="5 9" id="KW-0697">Rotamase</keyword>
<dbReference type="InterPro" id="IPR005215">
    <property type="entry name" value="Trig_fac"/>
</dbReference>
<dbReference type="InterPro" id="IPR027304">
    <property type="entry name" value="Trigger_fact/SurA_dom_sf"/>
</dbReference>
<dbReference type="InterPro" id="IPR037041">
    <property type="entry name" value="Trigger_fac_C_sf"/>
</dbReference>
<evidence type="ECO:0000256" key="10">
    <source>
        <dbReference type="SAM" id="MobiDB-lite"/>
    </source>
</evidence>
<keyword evidence="9" id="KW-0131">Cell cycle</keyword>
<dbReference type="NCBIfam" id="TIGR00115">
    <property type="entry name" value="tig"/>
    <property type="match status" value="1"/>
</dbReference>
<sequence length="499" mass="56277">MAATETEVEKLSGEDEGKLQFDVKVDVTSACERHVVVSIPQAEVLRYRSKAFDDVSPRAELPGFRAGKAPRRLVEAKFREQVDEQVKSSLIMDSLQLITEGDHFSAISEPNFDYEAVELPAEGDFKFEFRIEVRPDFETPEWKGLDLERPTCELTDQHVDDHLARTLARFVPASSVDDGATSGDIVLLNATFKHGDKILGSFEEESVNVRPNLAFGDAILSGFDKLIEGKKEGDTFSAKVTLTDSAAEEELRGKEVDAEFTVHEVRRVEIEEISPTMLDSLGFGDIGELRGFVRGELERQFDYHQQQSLRRQAVEKLTEGADWDMPESLVRRQTNRELQRLQLELQRSGFNQDQISSYMNASRQNARATTVRALREHFVLEKIAEDIELEPSAEDYDKEVALIAEQNDASPRSIRARLEKTGQMDAIRNQIIEREVIVRITAEGKVTDKEDLSFLKSDDDTSNIEFAIAGDFNDIPEAMHENDLPQIGAPKLPEAEKDE</sequence>
<protein>
    <recommendedName>
        <fullName evidence="4 9">Trigger factor</fullName>
        <shortName evidence="9">TF</shortName>
        <ecNumber evidence="3 9">5.2.1.8</ecNumber>
    </recommendedName>
    <alternativeName>
        <fullName evidence="8 9">PPIase</fullName>
    </alternativeName>
</protein>
<evidence type="ECO:0000256" key="6">
    <source>
        <dbReference type="ARBA" id="ARBA00023186"/>
    </source>
</evidence>
<evidence type="ECO:0000256" key="1">
    <source>
        <dbReference type="ARBA" id="ARBA00000971"/>
    </source>
</evidence>
<dbReference type="GO" id="GO:0006457">
    <property type="term" value="P:protein folding"/>
    <property type="evidence" value="ECO:0007669"/>
    <property type="project" value="UniProtKB-UniRule"/>
</dbReference>
<comment type="domain">
    <text evidence="9">Consists of 3 domains; the N-terminus binds the ribosome, the middle domain has PPIase activity, while the C-terminus has intrinsic chaperone activity on its own.</text>
</comment>
<feature type="domain" description="Trigger factor ribosome-binding bacterial" evidence="11">
    <location>
        <begin position="23"/>
        <end position="165"/>
    </location>
</feature>
<name>A0A518GDN7_9BACT</name>
<keyword evidence="6 9" id="KW-0143">Chaperone</keyword>
<dbReference type="EC" id="5.2.1.8" evidence="3 9"/>
<dbReference type="PIRSF" id="PIRSF003095">
    <property type="entry name" value="Trigger_factor"/>
    <property type="match status" value="1"/>
</dbReference>
<proteinExistence type="inferred from homology"/>
<evidence type="ECO:0000256" key="2">
    <source>
        <dbReference type="ARBA" id="ARBA00005464"/>
    </source>
</evidence>
<evidence type="ECO:0000256" key="8">
    <source>
        <dbReference type="ARBA" id="ARBA00029986"/>
    </source>
</evidence>
<evidence type="ECO:0000256" key="4">
    <source>
        <dbReference type="ARBA" id="ARBA00016902"/>
    </source>
</evidence>
<evidence type="ECO:0000259" key="12">
    <source>
        <dbReference type="Pfam" id="PF05698"/>
    </source>
</evidence>
<dbReference type="SUPFAM" id="SSF109998">
    <property type="entry name" value="Triger factor/SurA peptide-binding domain-like"/>
    <property type="match status" value="1"/>
</dbReference>
<dbReference type="HAMAP" id="MF_00303">
    <property type="entry name" value="Trigger_factor_Tig"/>
    <property type="match status" value="1"/>
</dbReference>
<evidence type="ECO:0000259" key="11">
    <source>
        <dbReference type="Pfam" id="PF05697"/>
    </source>
</evidence>
<dbReference type="InterPro" id="IPR008880">
    <property type="entry name" value="Trigger_fac_C"/>
</dbReference>